<sequence>MRQYTYLFIDLGSLSVPLLASFHPRLSFYRTWRALLPAMLITSVLFLAWDAYFTHIGVWGFNPKYLLGIKVLNLPLEEVLFFICIPYACVFSYFCLDRYLNFGITAPMERLITPLLIGASVFTAICFYDRMYTSWAFSALALTLTLVRYVLKVTWLARFYQVYLVLLIPFLIVNGLLTGTGPDEPVVWYNNAENLGIRILTIPFEDVFYGMALILGNVVIYRSLTKHE</sequence>
<organism evidence="10 11">
    <name type="scientific">Mucilaginibacter myungsuensis</name>
    <dbReference type="NCBI Taxonomy" id="649104"/>
    <lineage>
        <taxon>Bacteria</taxon>
        <taxon>Pseudomonadati</taxon>
        <taxon>Bacteroidota</taxon>
        <taxon>Sphingobacteriia</taxon>
        <taxon>Sphingobacteriales</taxon>
        <taxon>Sphingobacteriaceae</taxon>
        <taxon>Mucilaginibacter</taxon>
    </lineage>
</organism>
<dbReference type="GO" id="GO:0016872">
    <property type="term" value="F:intramolecular lyase activity"/>
    <property type="evidence" value="ECO:0007669"/>
    <property type="project" value="InterPro"/>
</dbReference>
<dbReference type="Pfam" id="PF18916">
    <property type="entry name" value="Lycopene_cyc"/>
    <property type="match status" value="2"/>
</dbReference>
<feature type="domain" description="Lycopene cyclase" evidence="9">
    <location>
        <begin position="129"/>
        <end position="222"/>
    </location>
</feature>
<dbReference type="RefSeq" id="WP_194112175.1">
    <property type="nucleotide sequence ID" value="NZ_JADFFL010000005.1"/>
</dbReference>
<dbReference type="GO" id="GO:0045436">
    <property type="term" value="F:lycopene beta cyclase activity"/>
    <property type="evidence" value="ECO:0007669"/>
    <property type="project" value="UniProtKB-ARBA"/>
</dbReference>
<dbReference type="Proteomes" id="UP000622475">
    <property type="component" value="Unassembled WGS sequence"/>
</dbReference>
<proteinExistence type="predicted"/>
<dbReference type="EMBL" id="JADFFL010000005">
    <property type="protein sequence ID" value="MBE9662937.1"/>
    <property type="molecule type" value="Genomic_DNA"/>
</dbReference>
<evidence type="ECO:0000256" key="6">
    <source>
        <dbReference type="ARBA" id="ARBA00023136"/>
    </source>
</evidence>
<feature type="transmembrane region" description="Helical" evidence="8">
    <location>
        <begin position="79"/>
        <end position="99"/>
    </location>
</feature>
<evidence type="ECO:0000259" key="9">
    <source>
        <dbReference type="Pfam" id="PF18916"/>
    </source>
</evidence>
<evidence type="ECO:0000313" key="10">
    <source>
        <dbReference type="EMBL" id="MBE9662937.1"/>
    </source>
</evidence>
<keyword evidence="7" id="KW-0413">Isomerase</keyword>
<reference evidence="10" key="1">
    <citation type="submission" date="2020-10" db="EMBL/GenBank/DDBJ databases">
        <title>Mucilaginibacter mali sp. nov., isolated from rhizosphere soil of apple orchard.</title>
        <authorList>
            <person name="Lee J.-S."/>
            <person name="Kim H.S."/>
            <person name="Kim J.-S."/>
        </authorList>
    </citation>
    <scope>NUCLEOTIDE SEQUENCE</scope>
    <source>
        <strain evidence="10">KCTC 22746</strain>
    </source>
</reference>
<evidence type="ECO:0000256" key="8">
    <source>
        <dbReference type="SAM" id="Phobius"/>
    </source>
</evidence>
<keyword evidence="11" id="KW-1185">Reference proteome</keyword>
<comment type="subcellular location">
    <subcellularLocation>
        <location evidence="1">Membrane</location>
        <topology evidence="1">Multi-pass membrane protein</topology>
    </subcellularLocation>
</comment>
<comment type="pathway">
    <text evidence="2">Carotenoid biosynthesis.</text>
</comment>
<dbReference type="GO" id="GO:0016117">
    <property type="term" value="P:carotenoid biosynthetic process"/>
    <property type="evidence" value="ECO:0007669"/>
    <property type="project" value="UniProtKB-KW"/>
</dbReference>
<evidence type="ECO:0000256" key="2">
    <source>
        <dbReference type="ARBA" id="ARBA00004829"/>
    </source>
</evidence>
<name>A0A929KXD7_9SPHI</name>
<evidence type="ECO:0000256" key="4">
    <source>
        <dbReference type="ARBA" id="ARBA00022746"/>
    </source>
</evidence>
<keyword evidence="3 8" id="KW-0812">Transmembrane</keyword>
<dbReference type="AlphaFoldDB" id="A0A929KXD7"/>
<evidence type="ECO:0000256" key="1">
    <source>
        <dbReference type="ARBA" id="ARBA00004141"/>
    </source>
</evidence>
<feature type="domain" description="Lycopene cyclase" evidence="9">
    <location>
        <begin position="4"/>
        <end position="96"/>
    </location>
</feature>
<keyword evidence="6 8" id="KW-0472">Membrane</keyword>
<feature type="transmembrane region" description="Helical" evidence="8">
    <location>
        <begin position="134"/>
        <end position="151"/>
    </location>
</feature>
<comment type="caution">
    <text evidence="10">The sequence shown here is derived from an EMBL/GenBank/DDBJ whole genome shotgun (WGS) entry which is preliminary data.</text>
</comment>
<feature type="transmembrane region" description="Helical" evidence="8">
    <location>
        <begin position="207"/>
        <end position="224"/>
    </location>
</feature>
<evidence type="ECO:0000256" key="5">
    <source>
        <dbReference type="ARBA" id="ARBA00022989"/>
    </source>
</evidence>
<feature type="transmembrane region" description="Helical" evidence="8">
    <location>
        <begin position="163"/>
        <end position="181"/>
    </location>
</feature>
<dbReference type="InterPro" id="IPR017825">
    <property type="entry name" value="Lycopene_cyclase_dom"/>
</dbReference>
<accession>A0A929KXD7</accession>
<feature type="transmembrane region" description="Helical" evidence="8">
    <location>
        <begin position="111"/>
        <end position="128"/>
    </location>
</feature>
<dbReference type="GO" id="GO:0016020">
    <property type="term" value="C:membrane"/>
    <property type="evidence" value="ECO:0007669"/>
    <property type="project" value="UniProtKB-SubCell"/>
</dbReference>
<keyword evidence="5 8" id="KW-1133">Transmembrane helix</keyword>
<gene>
    <name evidence="10" type="ORF">IRJ16_13675</name>
</gene>
<evidence type="ECO:0000256" key="3">
    <source>
        <dbReference type="ARBA" id="ARBA00022692"/>
    </source>
</evidence>
<feature type="transmembrane region" description="Helical" evidence="8">
    <location>
        <begin position="34"/>
        <end position="59"/>
    </location>
</feature>
<evidence type="ECO:0000313" key="11">
    <source>
        <dbReference type="Proteomes" id="UP000622475"/>
    </source>
</evidence>
<dbReference type="NCBIfam" id="TIGR03462">
    <property type="entry name" value="CarR_dom_SF"/>
    <property type="match status" value="2"/>
</dbReference>
<evidence type="ECO:0000256" key="7">
    <source>
        <dbReference type="ARBA" id="ARBA00023235"/>
    </source>
</evidence>
<keyword evidence="4" id="KW-0125">Carotenoid biosynthesis</keyword>
<protein>
    <submittedName>
        <fullName evidence="10">Lycopene cyclase domain-containing protein</fullName>
    </submittedName>
</protein>